<sequence length="730" mass="82176">MYCLLLLILLFCSKAKSQDNVFTINKVSLQAFPQNEIHNGVPFILNCSVDISKNEHFRLNYTFSFFKDGELLFTNTVEQDSAQYTISKARFSSSGQYECSLSVEEKKKFSDPLTVKVEGIMKPELSVLKTEVMEGENVLLRCEMPDEKPPLIFTFYKTKQSANGVVQERKRISKLENFVELEFPIDAGDSILNFECAVEMNLVTGSQASGRSNRTIVTVSEPFSVPKITIDSPQNITEGDKICITCSTVLLRQDQTEIILQKNKTILNSTKGRETLTYCKIVKLEDNGNYICTVEHGSVSKTSGEELVVTELFSKPMLVVNKTKWDENSIVRIQCQVNGPMPISLSLIKDNKILINSSIYTAQLRVSDSGIYMCRAEINNISKESDPVFLHIYAPVSLPVLSQPFSQVGVLDKFFVLQCYSKFGTLPITYSLYRGNIYIRKIVTEQNVPANFTVKATSIQESGQYRCHANNGHSISQQSKRINVTIIAPVVNITFKREPEENIEDGNGLVFFCSVASGSFPIEFHFFKENDGKSLHQVIEKKKQVVSWAKESFTSQDEGSYFCRADNQAKSFVESQKILVKVVMASWKKGLIITTILLIFLAAIITIIWLNCRSKANAKNISTELAVSKRATNSVDGKRITGQNNEGEFYYGSGYNEDGEKNHISAKEDNRGSDLEVPEVEYTEVQVSVPDPYRAPVTNNETVYTEIRKTINDAGENRHSDREESTKMWP</sequence>
<dbReference type="Gene3D" id="2.60.40.10">
    <property type="entry name" value="Immunoglobulins"/>
    <property type="match status" value="6"/>
</dbReference>
<evidence type="ECO:0000259" key="7">
    <source>
        <dbReference type="PROSITE" id="PS50835"/>
    </source>
</evidence>
<feature type="domain" description="Ig-like" evidence="7">
    <location>
        <begin position="489"/>
        <end position="580"/>
    </location>
</feature>
<dbReference type="KEGG" id="nss:113419406"/>
<keyword evidence="5" id="KW-1133">Transmembrane helix</keyword>
<keyword evidence="1 6" id="KW-0732">Signal</keyword>
<keyword evidence="8" id="KW-1185">Reference proteome</keyword>
<evidence type="ECO:0000256" key="1">
    <source>
        <dbReference type="ARBA" id="ARBA00022729"/>
    </source>
</evidence>
<dbReference type="RefSeq" id="XP_026534535.1">
    <property type="nucleotide sequence ID" value="XM_026678750.1"/>
</dbReference>
<dbReference type="SUPFAM" id="SSF48726">
    <property type="entry name" value="Immunoglobulin"/>
    <property type="match status" value="5"/>
</dbReference>
<keyword evidence="5" id="KW-0812">Transmembrane</keyword>
<evidence type="ECO:0000256" key="5">
    <source>
        <dbReference type="SAM" id="Phobius"/>
    </source>
</evidence>
<dbReference type="InterPro" id="IPR007110">
    <property type="entry name" value="Ig-like_dom"/>
</dbReference>
<proteinExistence type="predicted"/>
<dbReference type="Proteomes" id="UP000504612">
    <property type="component" value="Unplaced"/>
</dbReference>
<dbReference type="InterPro" id="IPR040878">
    <property type="entry name" value="IL-40-like_Ig"/>
</dbReference>
<dbReference type="PANTHER" id="PTHR11481:SF60">
    <property type="entry name" value="IG-LIKE DOMAIN-CONTAINING PROTEIN"/>
    <property type="match status" value="1"/>
</dbReference>
<dbReference type="CTD" id="5175"/>
<dbReference type="SMART" id="SM00409">
    <property type="entry name" value="IG"/>
    <property type="match status" value="6"/>
</dbReference>
<evidence type="ECO:0000313" key="9">
    <source>
        <dbReference type="RefSeq" id="XP_026534535.1"/>
    </source>
</evidence>
<dbReference type="GO" id="GO:0004888">
    <property type="term" value="F:transmembrane signaling receptor activity"/>
    <property type="evidence" value="ECO:0007669"/>
    <property type="project" value="TreeGrafter"/>
</dbReference>
<gene>
    <name evidence="9" type="primary">PECAM1</name>
</gene>
<dbReference type="InterPro" id="IPR013783">
    <property type="entry name" value="Ig-like_fold"/>
</dbReference>
<dbReference type="GO" id="GO:0009897">
    <property type="term" value="C:external side of plasma membrane"/>
    <property type="evidence" value="ECO:0007669"/>
    <property type="project" value="TreeGrafter"/>
</dbReference>
<evidence type="ECO:0000256" key="3">
    <source>
        <dbReference type="ARBA" id="ARBA00023180"/>
    </source>
</evidence>
<evidence type="ECO:0000313" key="8">
    <source>
        <dbReference type="Proteomes" id="UP000504612"/>
    </source>
</evidence>
<evidence type="ECO:0000256" key="6">
    <source>
        <dbReference type="SAM" id="SignalP"/>
    </source>
</evidence>
<dbReference type="AlphaFoldDB" id="A0A6J1UVW3"/>
<evidence type="ECO:0000256" key="2">
    <source>
        <dbReference type="ARBA" id="ARBA00023157"/>
    </source>
</evidence>
<dbReference type="CDD" id="cd00096">
    <property type="entry name" value="Ig"/>
    <property type="match status" value="1"/>
</dbReference>
<dbReference type="Pfam" id="PF13895">
    <property type="entry name" value="Ig_2"/>
    <property type="match status" value="3"/>
</dbReference>
<feature type="signal peptide" evidence="6">
    <location>
        <begin position="1"/>
        <end position="17"/>
    </location>
</feature>
<keyword evidence="3" id="KW-0325">Glycoprotein</keyword>
<dbReference type="InterPro" id="IPR003599">
    <property type="entry name" value="Ig_sub"/>
</dbReference>
<feature type="transmembrane region" description="Helical" evidence="5">
    <location>
        <begin position="590"/>
        <end position="610"/>
    </location>
</feature>
<dbReference type="PROSITE" id="PS50835">
    <property type="entry name" value="IG_LIKE"/>
    <property type="match status" value="5"/>
</dbReference>
<keyword evidence="2" id="KW-1015">Disulfide bond</keyword>
<feature type="domain" description="Ig-like" evidence="7">
    <location>
        <begin position="123"/>
        <end position="217"/>
    </location>
</feature>
<protein>
    <submittedName>
        <fullName evidence="9">Platelet endothelial cell adhesion molecule isoform X1</fullName>
    </submittedName>
</protein>
<feature type="region of interest" description="Disordered" evidence="4">
    <location>
        <begin position="711"/>
        <end position="730"/>
    </location>
</feature>
<accession>A0A6J1UVW3</accession>
<dbReference type="PIRSF" id="PIRSF000615">
    <property type="entry name" value="TyrPK_CSF1-R"/>
    <property type="match status" value="1"/>
</dbReference>
<feature type="domain" description="Ig-like" evidence="7">
    <location>
        <begin position="25"/>
        <end position="110"/>
    </location>
</feature>
<dbReference type="InterPro" id="IPR036179">
    <property type="entry name" value="Ig-like_dom_sf"/>
</dbReference>
<dbReference type="Pfam" id="PF17736">
    <property type="entry name" value="Ig_C17orf99"/>
    <property type="match status" value="1"/>
</dbReference>
<dbReference type="InterPro" id="IPR050488">
    <property type="entry name" value="Ig_Fc_receptor"/>
</dbReference>
<reference evidence="9" key="1">
    <citation type="submission" date="2025-08" db="UniProtKB">
        <authorList>
            <consortium name="RefSeq"/>
        </authorList>
    </citation>
    <scope>IDENTIFICATION</scope>
</reference>
<dbReference type="GO" id="GO:0006955">
    <property type="term" value="P:immune response"/>
    <property type="evidence" value="ECO:0007669"/>
    <property type="project" value="TreeGrafter"/>
</dbReference>
<organism evidence="8 9">
    <name type="scientific">Notechis scutatus</name>
    <name type="common">mainland tiger snake</name>
    <dbReference type="NCBI Taxonomy" id="8663"/>
    <lineage>
        <taxon>Eukaryota</taxon>
        <taxon>Metazoa</taxon>
        <taxon>Chordata</taxon>
        <taxon>Craniata</taxon>
        <taxon>Vertebrata</taxon>
        <taxon>Euteleostomi</taxon>
        <taxon>Lepidosauria</taxon>
        <taxon>Squamata</taxon>
        <taxon>Bifurcata</taxon>
        <taxon>Unidentata</taxon>
        <taxon>Episquamata</taxon>
        <taxon>Toxicofera</taxon>
        <taxon>Serpentes</taxon>
        <taxon>Colubroidea</taxon>
        <taxon>Elapidae</taxon>
        <taxon>Hydrophiinae</taxon>
        <taxon>Notechis</taxon>
    </lineage>
</organism>
<feature type="domain" description="Ig-like" evidence="7">
    <location>
        <begin position="316"/>
        <end position="483"/>
    </location>
</feature>
<keyword evidence="5" id="KW-0472">Membrane</keyword>
<name>A0A6J1UVW3_9SAUR</name>
<feature type="domain" description="Ig-like" evidence="7">
    <location>
        <begin position="226"/>
        <end position="310"/>
    </location>
</feature>
<feature type="chain" id="PRO_5026845914" evidence="6">
    <location>
        <begin position="18"/>
        <end position="730"/>
    </location>
</feature>
<dbReference type="PANTHER" id="PTHR11481">
    <property type="entry name" value="IMMUNOGLOBULIN FC RECEPTOR"/>
    <property type="match status" value="1"/>
</dbReference>
<dbReference type="GeneID" id="113419406"/>
<evidence type="ECO:0000256" key="4">
    <source>
        <dbReference type="SAM" id="MobiDB-lite"/>
    </source>
</evidence>
<dbReference type="GO" id="GO:0007166">
    <property type="term" value="P:cell surface receptor signaling pathway"/>
    <property type="evidence" value="ECO:0007669"/>
    <property type="project" value="TreeGrafter"/>
</dbReference>